<feature type="compositionally biased region" description="Low complexity" evidence="2">
    <location>
        <begin position="37"/>
        <end position="56"/>
    </location>
</feature>
<feature type="domain" description="Peptidoglycan binding-like" evidence="3">
    <location>
        <begin position="371"/>
        <end position="408"/>
    </location>
</feature>
<proteinExistence type="predicted"/>
<dbReference type="PANTHER" id="PTHR31011:SF2">
    <property type="entry name" value="PROTEIN STB2-RELATED"/>
    <property type="match status" value="1"/>
</dbReference>
<dbReference type="InterPro" id="IPR059025">
    <property type="entry name" value="STB6_N"/>
</dbReference>
<sequence>MRTLLKTAAHASMWIPYWNTSRAPHKQQEAQLHPQTAHHPTPRSATTTTPARSMPTDKLPRNLPHHHYALPAYGEYFVDSPSTGITSRHTSSTFNTPIGGGSAGTAASGDTATVDLVFCDPVVFRYLEEDPGVQAIHRNRHLHGYEVYMVEQWVCSRTYACKSIATYTGDPKHRITVSVLRIPRDEARWSTRLRCYFNDVRQAKAKAKDTELGTLMVTNLSNFPSEWVVVLVPGGDVRDHRHAFIVNEDLKKLGCSGRTALSLGPPTDATVARFYQMFRIAGSIEFNTAVVELVRACQLALMAFGLFTEKRWVDGLLCDTTEKSLKDWWAKFGTEYDVEPADGLLGPTTVAGLLGMLLGARTRLNMLSSQVPKDALDIPQMMKAVRNFQQAHRLPEVSGYLDRTTFLKLRKLTMRDGGRSGAGSDIFAVPRAIRSGIADLGSRAVGGSANQVDPKLVETVSLERFIANLSGETCKYLWQGKLKKTSTSMQQQLQSAAASRRNSASVSGEDALNSPAPTAPPSTQGIDPALAVLGAISSAPVSVLALHLPQQLETTPLPSSAPVSKSSTGFSGRDGGSTNNGSGATGVFKSVTGRMKKAGAEFRSSTKHQQIDSRRSVPKDLDLGYHQASSSTPPRTATPPLAVVTAPSSPKLTPQLQPQVGGTGNSNDPLPVYTFPQQQEFSLSSRNPEPGRQQSLPDQPPSPMFNDPALLPRSSSPLPPNCPPSPPRPPLPSLRRPSLPLPPTSHHDSFFPRRLSFSLALDSLTTTTWTLPFSPPTPPSSPPHLPTILFAEHHLSILTSRTHTLSLEADALEKHYNQAEEEVAQTEEGKRRVLRAVEEAEAAVGCARYETAMTKARLADLGDAVKGVAWKVSELESEWEEAGGGRGGKEERKKEGGWLW</sequence>
<name>A0A4S2N3I9_9PEZI</name>
<feature type="compositionally biased region" description="Low complexity" evidence="2">
    <location>
        <begin position="628"/>
        <end position="648"/>
    </location>
</feature>
<feature type="region of interest" description="Disordered" evidence="2">
    <location>
        <begin position="554"/>
        <end position="747"/>
    </location>
</feature>
<accession>A0A4S2N3I9</accession>
<feature type="compositionally biased region" description="Basic and acidic residues" evidence="2">
    <location>
        <begin position="887"/>
        <end position="900"/>
    </location>
</feature>
<feature type="region of interest" description="Disordered" evidence="2">
    <location>
        <begin position="879"/>
        <end position="900"/>
    </location>
</feature>
<evidence type="ECO:0000259" key="4">
    <source>
        <dbReference type="Pfam" id="PF25995"/>
    </source>
</evidence>
<dbReference type="EMBL" id="ML220113">
    <property type="protein sequence ID" value="TGZ83514.1"/>
    <property type="molecule type" value="Genomic_DNA"/>
</dbReference>
<dbReference type="STRING" id="341454.A0A4S2N3I9"/>
<feature type="compositionally biased region" description="Polar residues" evidence="2">
    <location>
        <begin position="650"/>
        <end position="668"/>
    </location>
</feature>
<gene>
    <name evidence="5" type="ORF">EX30DRAFT_393111</name>
</gene>
<dbReference type="OrthoDB" id="19806at2759"/>
<dbReference type="PANTHER" id="PTHR31011">
    <property type="entry name" value="PROTEIN STB2-RELATED"/>
    <property type="match status" value="1"/>
</dbReference>
<reference evidence="5 6" key="1">
    <citation type="submission" date="2019-04" db="EMBL/GenBank/DDBJ databases">
        <title>Comparative genomics and transcriptomics to analyze fruiting body development in filamentous ascomycetes.</title>
        <authorList>
            <consortium name="DOE Joint Genome Institute"/>
            <person name="Lutkenhaus R."/>
            <person name="Traeger S."/>
            <person name="Breuer J."/>
            <person name="Kuo A."/>
            <person name="Lipzen A."/>
            <person name="Pangilinan J."/>
            <person name="Dilworth D."/>
            <person name="Sandor L."/>
            <person name="Poggeler S."/>
            <person name="Barry K."/>
            <person name="Grigoriev I.V."/>
            <person name="Nowrousian M."/>
        </authorList>
    </citation>
    <scope>NUCLEOTIDE SEQUENCE [LARGE SCALE GENOMIC DNA]</scope>
    <source>
        <strain evidence="5 6">CBS 389.68</strain>
    </source>
</reference>
<feature type="region of interest" description="Disordered" evidence="2">
    <location>
        <begin position="25"/>
        <end position="61"/>
    </location>
</feature>
<dbReference type="InterPro" id="IPR002477">
    <property type="entry name" value="Peptidoglycan-bd-like"/>
</dbReference>
<feature type="region of interest" description="Disordered" evidence="2">
    <location>
        <begin position="489"/>
        <end position="525"/>
    </location>
</feature>
<evidence type="ECO:0000256" key="1">
    <source>
        <dbReference type="SAM" id="Coils"/>
    </source>
</evidence>
<dbReference type="Proteomes" id="UP000298138">
    <property type="component" value="Unassembled WGS sequence"/>
</dbReference>
<evidence type="ECO:0000256" key="2">
    <source>
        <dbReference type="SAM" id="MobiDB-lite"/>
    </source>
</evidence>
<protein>
    <recommendedName>
        <fullName evidence="7">Peptidoglycan binding-like domain-containing protein</fullName>
    </recommendedName>
</protein>
<dbReference type="InterPro" id="IPR038919">
    <property type="entry name" value="STB2/STB2"/>
</dbReference>
<keyword evidence="1" id="KW-0175">Coiled coil</keyword>
<dbReference type="Pfam" id="PF25995">
    <property type="entry name" value="STB6_N"/>
    <property type="match status" value="1"/>
</dbReference>
<feature type="coiled-coil region" evidence="1">
    <location>
        <begin position="802"/>
        <end position="836"/>
    </location>
</feature>
<evidence type="ECO:0008006" key="7">
    <source>
        <dbReference type="Google" id="ProtNLM"/>
    </source>
</evidence>
<feature type="compositionally biased region" description="Polar residues" evidence="2">
    <location>
        <begin position="554"/>
        <end position="570"/>
    </location>
</feature>
<evidence type="ECO:0000259" key="3">
    <source>
        <dbReference type="Pfam" id="PF01471"/>
    </source>
</evidence>
<feature type="compositionally biased region" description="Low complexity" evidence="2">
    <location>
        <begin position="489"/>
        <end position="507"/>
    </location>
</feature>
<feature type="compositionally biased region" description="Pro residues" evidence="2">
    <location>
        <begin position="717"/>
        <end position="732"/>
    </location>
</feature>
<organism evidence="5 6">
    <name type="scientific">Ascodesmis nigricans</name>
    <dbReference type="NCBI Taxonomy" id="341454"/>
    <lineage>
        <taxon>Eukaryota</taxon>
        <taxon>Fungi</taxon>
        <taxon>Dikarya</taxon>
        <taxon>Ascomycota</taxon>
        <taxon>Pezizomycotina</taxon>
        <taxon>Pezizomycetes</taxon>
        <taxon>Pezizales</taxon>
        <taxon>Ascodesmidaceae</taxon>
        <taxon>Ascodesmis</taxon>
    </lineage>
</organism>
<dbReference type="GO" id="GO:0070822">
    <property type="term" value="C:Sin3-type complex"/>
    <property type="evidence" value="ECO:0007669"/>
    <property type="project" value="TreeGrafter"/>
</dbReference>
<evidence type="ECO:0000313" key="6">
    <source>
        <dbReference type="Proteomes" id="UP000298138"/>
    </source>
</evidence>
<feature type="compositionally biased region" description="Low complexity" evidence="2">
    <location>
        <begin position="576"/>
        <end position="586"/>
    </location>
</feature>
<feature type="compositionally biased region" description="Basic and acidic residues" evidence="2">
    <location>
        <begin position="609"/>
        <end position="623"/>
    </location>
</feature>
<keyword evidence="6" id="KW-1185">Reference proteome</keyword>
<feature type="compositionally biased region" description="Polar residues" evidence="2">
    <location>
        <begin position="675"/>
        <end position="697"/>
    </location>
</feature>
<dbReference type="Pfam" id="PF01471">
    <property type="entry name" value="PG_binding_1"/>
    <property type="match status" value="1"/>
</dbReference>
<feature type="domain" description="STB6-like N-terminal" evidence="4">
    <location>
        <begin position="115"/>
        <end position="253"/>
    </location>
</feature>
<dbReference type="InParanoid" id="A0A4S2N3I9"/>
<dbReference type="AlphaFoldDB" id="A0A4S2N3I9"/>
<evidence type="ECO:0000313" key="5">
    <source>
        <dbReference type="EMBL" id="TGZ83514.1"/>
    </source>
</evidence>